<evidence type="ECO:0000313" key="2">
    <source>
        <dbReference type="Proteomes" id="UP000315010"/>
    </source>
</evidence>
<protein>
    <submittedName>
        <fullName evidence="1">Uncharacterized protein</fullName>
    </submittedName>
</protein>
<dbReference type="RefSeq" id="WP_419194686.1">
    <property type="nucleotide sequence ID" value="NZ_SJPJ01000001.1"/>
</dbReference>
<organism evidence="1 2">
    <name type="scientific">Novipirellula herctigrandis</name>
    <dbReference type="NCBI Taxonomy" id="2527986"/>
    <lineage>
        <taxon>Bacteria</taxon>
        <taxon>Pseudomonadati</taxon>
        <taxon>Planctomycetota</taxon>
        <taxon>Planctomycetia</taxon>
        <taxon>Pirellulales</taxon>
        <taxon>Pirellulaceae</taxon>
        <taxon>Novipirellula</taxon>
    </lineage>
</organism>
<dbReference type="Proteomes" id="UP000315010">
    <property type="component" value="Unassembled WGS sequence"/>
</dbReference>
<gene>
    <name evidence="1" type="ORF">CA13_47570</name>
</gene>
<reference evidence="1 2" key="1">
    <citation type="submission" date="2019-02" db="EMBL/GenBank/DDBJ databases">
        <title>Deep-cultivation of Planctomycetes and their phenomic and genomic characterization uncovers novel biology.</title>
        <authorList>
            <person name="Wiegand S."/>
            <person name="Jogler M."/>
            <person name="Boedeker C."/>
            <person name="Pinto D."/>
            <person name="Vollmers J."/>
            <person name="Rivas-Marin E."/>
            <person name="Kohn T."/>
            <person name="Peeters S.H."/>
            <person name="Heuer A."/>
            <person name="Rast P."/>
            <person name="Oberbeckmann S."/>
            <person name="Bunk B."/>
            <person name="Jeske O."/>
            <person name="Meyerdierks A."/>
            <person name="Storesund J.E."/>
            <person name="Kallscheuer N."/>
            <person name="Luecker S."/>
            <person name="Lage O.M."/>
            <person name="Pohl T."/>
            <person name="Merkel B.J."/>
            <person name="Hornburger P."/>
            <person name="Mueller R.-W."/>
            <person name="Bruemmer F."/>
            <person name="Labrenz M."/>
            <person name="Spormann A.M."/>
            <person name="Op Den Camp H."/>
            <person name="Overmann J."/>
            <person name="Amann R."/>
            <person name="Jetten M.S.M."/>
            <person name="Mascher T."/>
            <person name="Medema M.H."/>
            <person name="Devos D.P."/>
            <person name="Kaster A.-K."/>
            <person name="Ovreas L."/>
            <person name="Rohde M."/>
            <person name="Galperin M.Y."/>
            <person name="Jogler C."/>
        </authorList>
    </citation>
    <scope>NUCLEOTIDE SEQUENCE [LARGE SCALE GENOMIC DNA]</scope>
    <source>
        <strain evidence="1 2">CA13</strain>
    </source>
</reference>
<proteinExistence type="predicted"/>
<keyword evidence="2" id="KW-1185">Reference proteome</keyword>
<accession>A0A5C5Z7I2</accession>
<name>A0A5C5Z7I2_9BACT</name>
<evidence type="ECO:0000313" key="1">
    <source>
        <dbReference type="EMBL" id="TWT83292.1"/>
    </source>
</evidence>
<dbReference type="AlphaFoldDB" id="A0A5C5Z7I2"/>
<sequence length="54" mass="5826">MKSPRAIPIEIRSGFSLKTLRAFLSLMEAKTGAGMAAPAQVLVYDDPASIMEMI</sequence>
<dbReference type="EMBL" id="SJPJ01000001">
    <property type="protein sequence ID" value="TWT83292.1"/>
    <property type="molecule type" value="Genomic_DNA"/>
</dbReference>
<comment type="caution">
    <text evidence="1">The sequence shown here is derived from an EMBL/GenBank/DDBJ whole genome shotgun (WGS) entry which is preliminary data.</text>
</comment>